<proteinExistence type="predicted"/>
<dbReference type="AlphaFoldDB" id="A0A1H6B9V5"/>
<evidence type="ECO:0000313" key="3">
    <source>
        <dbReference type="EMBL" id="SEG57185.1"/>
    </source>
</evidence>
<organism evidence="3 4">
    <name type="scientific">Bryocella elongata</name>
    <dbReference type="NCBI Taxonomy" id="863522"/>
    <lineage>
        <taxon>Bacteria</taxon>
        <taxon>Pseudomonadati</taxon>
        <taxon>Acidobacteriota</taxon>
        <taxon>Terriglobia</taxon>
        <taxon>Terriglobales</taxon>
        <taxon>Acidobacteriaceae</taxon>
        <taxon>Bryocella</taxon>
    </lineage>
</organism>
<keyword evidence="1" id="KW-0472">Membrane</keyword>
<feature type="transmembrane region" description="Helical" evidence="1">
    <location>
        <begin position="315"/>
        <end position="338"/>
    </location>
</feature>
<keyword evidence="1" id="KW-0812">Transmembrane</keyword>
<dbReference type="EMBL" id="FNVA01000006">
    <property type="protein sequence ID" value="SEG57185.1"/>
    <property type="molecule type" value="Genomic_DNA"/>
</dbReference>
<reference evidence="3 4" key="1">
    <citation type="submission" date="2016-10" db="EMBL/GenBank/DDBJ databases">
        <authorList>
            <person name="de Groot N.N."/>
        </authorList>
    </citation>
    <scope>NUCLEOTIDE SEQUENCE [LARGE SCALE GENOMIC DNA]</scope>
    <source>
        <strain evidence="3 4">DSM 22489</strain>
    </source>
</reference>
<keyword evidence="1" id="KW-1133">Transmembrane helix</keyword>
<name>A0A1H6B9V5_9BACT</name>
<keyword evidence="4" id="KW-1185">Reference proteome</keyword>
<gene>
    <name evidence="3" type="ORF">SAMN05421819_3619</name>
</gene>
<keyword evidence="2" id="KW-0732">Signal</keyword>
<evidence type="ECO:0000256" key="2">
    <source>
        <dbReference type="SAM" id="SignalP"/>
    </source>
</evidence>
<dbReference type="Pfam" id="PF20244">
    <property type="entry name" value="DUF6599"/>
    <property type="match status" value="1"/>
</dbReference>
<sequence length="376" mass="39526">MRRVLRYGWAIAIAMGWALGSNAQGTVAINEPKAPLLPASFGEWTTSAGSPSGTSSLSLTTVSKAALQECGPQRSAVHDYMRNGKTIHVEAIEFNDRTGAESAFSLVAKPDMKQGKAIGDLDSVGEDAILFRADASLVLVTPATEADLKTFAPLVATLPKAYGNTGIAPLLPSLAPKTNLVAGSLRYALGANTYAAQGGVIPAQSLEWDKSAEAITATYSGKGGRETLTVVSYPTPEIASAVTKRVQAQMPGLGPQFTNAKARRERILMVVASGPWTADDAQKLIDSVHLHEQLSVDKGSPPPDFNVEVHKTASLLVSITIFSGALMVAALVLAIFFGGGRALVRALRGKPPAVEAEFLSLHLDPQNAPAKFQSEK</sequence>
<protein>
    <submittedName>
        <fullName evidence="3">Uncharacterized protein</fullName>
    </submittedName>
</protein>
<dbReference type="Proteomes" id="UP000236728">
    <property type="component" value="Unassembled WGS sequence"/>
</dbReference>
<evidence type="ECO:0000256" key="1">
    <source>
        <dbReference type="SAM" id="Phobius"/>
    </source>
</evidence>
<feature type="chain" id="PRO_5009293533" evidence="2">
    <location>
        <begin position="24"/>
        <end position="376"/>
    </location>
</feature>
<feature type="signal peptide" evidence="2">
    <location>
        <begin position="1"/>
        <end position="23"/>
    </location>
</feature>
<dbReference type="InterPro" id="IPR046534">
    <property type="entry name" value="DUF6599"/>
</dbReference>
<accession>A0A1H6B9V5</accession>
<evidence type="ECO:0000313" key="4">
    <source>
        <dbReference type="Proteomes" id="UP000236728"/>
    </source>
</evidence>